<dbReference type="GO" id="GO:0007507">
    <property type="term" value="P:heart development"/>
    <property type="evidence" value="ECO:0007669"/>
    <property type="project" value="Ensembl"/>
</dbReference>
<dbReference type="GO" id="GO:0051209">
    <property type="term" value="P:release of sequestered calcium ion into cytosol"/>
    <property type="evidence" value="ECO:0007669"/>
    <property type="project" value="TreeGrafter"/>
</dbReference>
<dbReference type="SUPFAM" id="SSF81321">
    <property type="entry name" value="Family A G protein-coupled receptor-like"/>
    <property type="match status" value="1"/>
</dbReference>
<dbReference type="Pfam" id="PF00001">
    <property type="entry name" value="7tm_1"/>
    <property type="match status" value="1"/>
</dbReference>
<keyword evidence="11" id="KW-0564">Palmitate</keyword>
<dbReference type="RefSeq" id="XP_026179193.1">
    <property type="nucleotide sequence ID" value="XM_026323408.2"/>
</dbReference>
<dbReference type="GO" id="GO:0007268">
    <property type="term" value="P:chemical synaptic transmission"/>
    <property type="evidence" value="ECO:0007669"/>
    <property type="project" value="TreeGrafter"/>
</dbReference>
<evidence type="ECO:0000256" key="18">
    <source>
        <dbReference type="ARBA" id="ARBA00034102"/>
    </source>
</evidence>
<keyword evidence="7 20" id="KW-1133">Transmembrane helix</keyword>
<dbReference type="AlphaFoldDB" id="A0A3Q3KWX1"/>
<dbReference type="GO" id="GO:0007187">
    <property type="term" value="P:G protein-coupled receptor signaling pathway, coupled to cyclic nucleotide second messenger"/>
    <property type="evidence" value="ECO:0007669"/>
    <property type="project" value="TreeGrafter"/>
</dbReference>
<evidence type="ECO:0000256" key="7">
    <source>
        <dbReference type="ARBA" id="ARBA00022989"/>
    </source>
</evidence>
<feature type="transmembrane region" description="Helical" evidence="20">
    <location>
        <begin position="61"/>
        <end position="87"/>
    </location>
</feature>
<dbReference type="GO" id="GO:0045202">
    <property type="term" value="C:synapse"/>
    <property type="evidence" value="ECO:0007669"/>
    <property type="project" value="UniProtKB-SubCell"/>
</dbReference>
<proteinExistence type="inferred from homology"/>
<keyword evidence="3" id="KW-1003">Cell membrane</keyword>
<dbReference type="Gene3D" id="1.20.1070.10">
    <property type="entry name" value="Rhodopsin 7-helix transmembrane proteins"/>
    <property type="match status" value="1"/>
</dbReference>
<dbReference type="GO" id="GO:0007208">
    <property type="term" value="P:phospholipase C-activating serotonin receptor signaling pathway"/>
    <property type="evidence" value="ECO:0007669"/>
    <property type="project" value="TreeGrafter"/>
</dbReference>
<dbReference type="InterPro" id="IPR000482">
    <property type="entry name" value="5HT2B_rcpt"/>
</dbReference>
<evidence type="ECO:0000256" key="4">
    <source>
        <dbReference type="ARBA" id="ARBA00022599"/>
    </source>
</evidence>
<dbReference type="GO" id="GO:0007210">
    <property type="term" value="P:serotonin receptor signaling pathway"/>
    <property type="evidence" value="ECO:0007669"/>
    <property type="project" value="TreeGrafter"/>
</dbReference>
<evidence type="ECO:0000256" key="6">
    <source>
        <dbReference type="ARBA" id="ARBA00022692"/>
    </source>
</evidence>
<evidence type="ECO:0000256" key="11">
    <source>
        <dbReference type="ARBA" id="ARBA00023139"/>
    </source>
</evidence>
<dbReference type="GO" id="GO:0050795">
    <property type="term" value="P:regulation of behavior"/>
    <property type="evidence" value="ECO:0007669"/>
    <property type="project" value="InterPro"/>
</dbReference>
<keyword evidence="15 19" id="KW-0807">Transducer</keyword>
<dbReference type="Ensembl" id="ENSMAMT00000001634.2">
    <property type="protein sequence ID" value="ENSMAMP00000001601.2"/>
    <property type="gene ID" value="ENSMAMG00000001133.2"/>
</dbReference>
<keyword evidence="12" id="KW-1015">Disulfide bond</keyword>
<dbReference type="RefSeq" id="XP_026179192.1">
    <property type="nucleotide sequence ID" value="XM_026323407.2"/>
</dbReference>
<dbReference type="GO" id="GO:0006939">
    <property type="term" value="P:smooth muscle contraction"/>
    <property type="evidence" value="ECO:0007669"/>
    <property type="project" value="InterPro"/>
</dbReference>
<evidence type="ECO:0000256" key="14">
    <source>
        <dbReference type="ARBA" id="ARBA00023180"/>
    </source>
</evidence>
<evidence type="ECO:0000256" key="19">
    <source>
        <dbReference type="RuleBase" id="RU000688"/>
    </source>
</evidence>
<keyword evidence="8" id="KW-0770">Synapse</keyword>
<keyword evidence="14" id="KW-0325">Glycoprotein</keyword>
<keyword evidence="9 19" id="KW-0297">G-protein coupled receptor</keyword>
<name>A0A3Q3KWX1_9TELE</name>
<feature type="transmembrane region" description="Helical" evidence="20">
    <location>
        <begin position="348"/>
        <end position="367"/>
    </location>
</feature>
<dbReference type="CTD" id="3357"/>
<reference evidence="21" key="1">
    <citation type="submission" date="2025-08" db="UniProtKB">
        <authorList>
            <consortium name="Ensembl"/>
        </authorList>
    </citation>
    <scope>IDENTIFICATION</scope>
</reference>
<dbReference type="GO" id="GO:0005886">
    <property type="term" value="C:plasma membrane"/>
    <property type="evidence" value="ECO:0007669"/>
    <property type="project" value="UniProtKB-SubCell"/>
</dbReference>
<dbReference type="GO" id="GO:0030594">
    <property type="term" value="F:neurotransmitter receptor activity"/>
    <property type="evidence" value="ECO:0007669"/>
    <property type="project" value="TreeGrafter"/>
</dbReference>
<dbReference type="SMART" id="SM01381">
    <property type="entry name" value="7TM_GPCR_Srsx"/>
    <property type="match status" value="1"/>
</dbReference>
<keyword evidence="13 19" id="KW-0675">Receptor</keyword>
<evidence type="ECO:0000256" key="17">
    <source>
        <dbReference type="ARBA" id="ARBA00032260"/>
    </source>
</evidence>
<sequence>MSQAVVAPLETNSSWAGEESEAQLKWPALLIVMVIIPTIGGNILVILAVSLERKLQNATNYFLMSLAVADLLVGLLVMPIALITVLYNSGWPLPEFLCPIWLFLDVLFSTASIMHLCAISLDRYIAIKKPIQHSQYKSRSKAMVKITLVWLISICIAIPIPIKGLKNSHLPNNITFNSNHTCLLKTDTFREFIMFGSLAAFFIPLTIMMVIYLLTVQVLRKKVYLLRSKVTQRFSYPTISTVFQREQAVTSPQAEQLNILDNRLSRMQEKPNAGTTNSPTGDQMSFRRMSTVGKKSIQTLSNEQRASKVLGIVFLLFVVMWCPFFITNITSVLCTSCDVNVIARLMEIFVWVGYVSSGINPLVYTLFNKTFRQAFTRYIMCNYKICTSHGPGRPLRASNTDRTLTRISFRSSMAENSKLFMKRGMKNGTGSVSYQSPIRCQPATVQTSSGVVLDTMLLTENEDSKQEEHVSCV</sequence>
<evidence type="ECO:0000256" key="10">
    <source>
        <dbReference type="ARBA" id="ARBA00023136"/>
    </source>
</evidence>
<dbReference type="PRINTS" id="PR01101">
    <property type="entry name" value="5HTRECEPTOR"/>
</dbReference>
<dbReference type="InParanoid" id="A0A3Q3KWX1"/>
<evidence type="ECO:0000256" key="20">
    <source>
        <dbReference type="SAM" id="Phobius"/>
    </source>
</evidence>
<evidence type="ECO:0000256" key="1">
    <source>
        <dbReference type="ARBA" id="ARBA00004651"/>
    </source>
</evidence>
<organism evidence="21 22">
    <name type="scientific">Mastacembelus armatus</name>
    <name type="common">zig-zag eel</name>
    <dbReference type="NCBI Taxonomy" id="205130"/>
    <lineage>
        <taxon>Eukaryota</taxon>
        <taxon>Metazoa</taxon>
        <taxon>Chordata</taxon>
        <taxon>Craniata</taxon>
        <taxon>Vertebrata</taxon>
        <taxon>Euteleostomi</taxon>
        <taxon>Actinopterygii</taxon>
        <taxon>Neopterygii</taxon>
        <taxon>Teleostei</taxon>
        <taxon>Neoteleostei</taxon>
        <taxon>Acanthomorphata</taxon>
        <taxon>Anabantaria</taxon>
        <taxon>Synbranchiformes</taxon>
        <taxon>Mastacembelidae</taxon>
        <taxon>Mastacembelus</taxon>
    </lineage>
</organism>
<comment type="similarity">
    <text evidence="19">Belongs to the G-protein coupled receptor 1 family.</text>
</comment>
<feature type="transmembrane region" description="Helical" evidence="20">
    <location>
        <begin position="309"/>
        <end position="328"/>
    </location>
</feature>
<dbReference type="GO" id="GO:0004993">
    <property type="term" value="F:G protein-coupled serotonin receptor activity"/>
    <property type="evidence" value="ECO:0007669"/>
    <property type="project" value="InterPro"/>
</dbReference>
<evidence type="ECO:0000256" key="16">
    <source>
        <dbReference type="ARBA" id="ARBA00023288"/>
    </source>
</evidence>
<feature type="transmembrane region" description="Helical" evidence="20">
    <location>
        <begin position="142"/>
        <end position="162"/>
    </location>
</feature>
<dbReference type="PRINTS" id="PR00651">
    <property type="entry name" value="5HT2BRECEPTR"/>
</dbReference>
<keyword evidence="22" id="KW-1185">Reference proteome</keyword>
<feature type="transmembrane region" description="Helical" evidence="20">
    <location>
        <begin position="193"/>
        <end position="219"/>
    </location>
</feature>
<dbReference type="GeneID" id="113139831"/>
<dbReference type="PROSITE" id="PS00237">
    <property type="entry name" value="G_PROTEIN_RECEP_F1_1"/>
    <property type="match status" value="1"/>
</dbReference>
<dbReference type="GeneTree" id="ENSGT01050000244937"/>
<keyword evidence="16" id="KW-0449">Lipoprotein</keyword>
<evidence type="ECO:0000256" key="13">
    <source>
        <dbReference type="ARBA" id="ARBA00023170"/>
    </source>
</evidence>
<dbReference type="GO" id="GO:0042310">
    <property type="term" value="P:vasoconstriction"/>
    <property type="evidence" value="ECO:0007669"/>
    <property type="project" value="InterPro"/>
</dbReference>
<protein>
    <recommendedName>
        <fullName evidence="2">5-hydroxytryptamine receptor 2B</fullName>
    </recommendedName>
    <alternativeName>
        <fullName evidence="17">Serotonin receptor 2B</fullName>
    </alternativeName>
</protein>
<dbReference type="PANTHER" id="PTHR24247">
    <property type="entry name" value="5-HYDROXYTRYPTAMINE RECEPTOR"/>
    <property type="match status" value="1"/>
</dbReference>
<evidence type="ECO:0000313" key="22">
    <source>
        <dbReference type="Proteomes" id="UP000261640"/>
    </source>
</evidence>
<evidence type="ECO:0000256" key="3">
    <source>
        <dbReference type="ARBA" id="ARBA00022475"/>
    </source>
</evidence>
<feature type="transmembrane region" description="Helical" evidence="20">
    <location>
        <begin position="28"/>
        <end position="49"/>
    </location>
</feature>
<reference evidence="21" key="2">
    <citation type="submission" date="2025-09" db="UniProtKB">
        <authorList>
            <consortium name="Ensembl"/>
        </authorList>
    </citation>
    <scope>IDENTIFICATION</scope>
</reference>
<evidence type="ECO:0000256" key="8">
    <source>
        <dbReference type="ARBA" id="ARBA00023018"/>
    </source>
</evidence>
<dbReference type="Proteomes" id="UP000261640">
    <property type="component" value="Unplaced"/>
</dbReference>
<dbReference type="FunCoup" id="A0A3Q3KWX1">
    <property type="interactions" value="1000"/>
</dbReference>
<evidence type="ECO:0000256" key="15">
    <source>
        <dbReference type="ARBA" id="ARBA00023224"/>
    </source>
</evidence>
<keyword evidence="10 20" id="KW-0472">Membrane</keyword>
<dbReference type="PANTHER" id="PTHR24247:SF31">
    <property type="entry name" value="5-HYDROXYTRYPTAMINE RECEPTOR 2B"/>
    <property type="match status" value="1"/>
</dbReference>
<evidence type="ECO:0000256" key="12">
    <source>
        <dbReference type="ARBA" id="ARBA00023157"/>
    </source>
</evidence>
<comment type="subcellular location">
    <subcellularLocation>
        <location evidence="1">Cell membrane</location>
        <topology evidence="1">Multi-pass membrane protein</topology>
    </subcellularLocation>
    <subcellularLocation>
        <location evidence="18">Synapse</location>
        <location evidence="18">Synaptosome</location>
    </subcellularLocation>
</comment>
<evidence type="ECO:0000256" key="5">
    <source>
        <dbReference type="ARBA" id="ARBA00022610"/>
    </source>
</evidence>
<keyword evidence="4" id="KW-0771">Synaptosome</keyword>
<feature type="transmembrane region" description="Helical" evidence="20">
    <location>
        <begin position="99"/>
        <end position="121"/>
    </location>
</feature>
<dbReference type="OrthoDB" id="8710314at2759"/>
<keyword evidence="6 19" id="KW-0812">Transmembrane</keyword>
<dbReference type="STRING" id="205130.ENSMAMP00000001601"/>
<dbReference type="InterPro" id="IPR002231">
    <property type="entry name" value="5HT_rcpt"/>
</dbReference>
<dbReference type="PRINTS" id="PR00237">
    <property type="entry name" value="GPCRRHODOPSN"/>
</dbReference>
<evidence type="ECO:0000256" key="2">
    <source>
        <dbReference type="ARBA" id="ARBA00017581"/>
    </source>
</evidence>
<dbReference type="InterPro" id="IPR000276">
    <property type="entry name" value="GPCR_Rhodpsn"/>
</dbReference>
<keyword evidence="5" id="KW-0085">Behavior</keyword>
<evidence type="ECO:0000313" key="21">
    <source>
        <dbReference type="Ensembl" id="ENSMAMP00000001601.2"/>
    </source>
</evidence>
<accession>A0A3Q3KWX1</accession>
<evidence type="ECO:0000256" key="9">
    <source>
        <dbReference type="ARBA" id="ARBA00023040"/>
    </source>
</evidence>
<dbReference type="GO" id="GO:0030425">
    <property type="term" value="C:dendrite"/>
    <property type="evidence" value="ECO:0007669"/>
    <property type="project" value="TreeGrafter"/>
</dbReference>